<evidence type="ECO:0008006" key="3">
    <source>
        <dbReference type="Google" id="ProtNLM"/>
    </source>
</evidence>
<dbReference type="RefSeq" id="WP_121908527.1">
    <property type="nucleotide sequence ID" value="NZ_REFC01000015.1"/>
</dbReference>
<dbReference type="AlphaFoldDB" id="A0A3L9YGV3"/>
<evidence type="ECO:0000313" key="1">
    <source>
        <dbReference type="EMBL" id="RMA57108.1"/>
    </source>
</evidence>
<dbReference type="EMBL" id="REFC01000015">
    <property type="protein sequence ID" value="RMA57108.1"/>
    <property type="molecule type" value="Genomic_DNA"/>
</dbReference>
<accession>A0A3L9YGV3</accession>
<keyword evidence="2" id="KW-1185">Reference proteome</keyword>
<name>A0A3L9YGV3_9FLAO</name>
<comment type="caution">
    <text evidence="1">The sequence shown here is derived from an EMBL/GenBank/DDBJ whole genome shotgun (WGS) entry which is preliminary data.</text>
</comment>
<reference evidence="1 2" key="1">
    <citation type="submission" date="2018-10" db="EMBL/GenBank/DDBJ databases">
        <title>Genomic Encyclopedia of Archaeal and Bacterial Type Strains, Phase II (KMG-II): from individual species to whole genera.</title>
        <authorList>
            <person name="Goeker M."/>
        </authorList>
    </citation>
    <scope>NUCLEOTIDE SEQUENCE [LARGE SCALE GENOMIC DNA]</scope>
    <source>
        <strain evidence="1 2">DSM 23424</strain>
    </source>
</reference>
<dbReference type="Proteomes" id="UP000271339">
    <property type="component" value="Unassembled WGS sequence"/>
</dbReference>
<protein>
    <recommendedName>
        <fullName evidence="3">DUF4270 family protein</fullName>
    </recommendedName>
</protein>
<sequence length="181" mass="20505">MNTNLAIPLLGFLTFLLFTSCIKDTDFDQAYDIALTPEVELDLIYFNLRARDFYDTITSSSILTVRDTTDLRFLDDGEIQDNLRRAEFFFEFTNTIPRNFNVDFQFLSEANDTTYTTQTQINSGAVGSPVVTEFIENIEGDAIADLTRSFKVVVSVTIPSSSATLEGELDLKSKTTYYLEF</sequence>
<gene>
    <name evidence="1" type="ORF">BXY75_2989</name>
</gene>
<proteinExistence type="predicted"/>
<organism evidence="1 2">
    <name type="scientific">Ulvibacter antarcticus</name>
    <dbReference type="NCBI Taxonomy" id="442714"/>
    <lineage>
        <taxon>Bacteria</taxon>
        <taxon>Pseudomonadati</taxon>
        <taxon>Bacteroidota</taxon>
        <taxon>Flavobacteriia</taxon>
        <taxon>Flavobacteriales</taxon>
        <taxon>Flavobacteriaceae</taxon>
        <taxon>Ulvibacter</taxon>
    </lineage>
</organism>
<dbReference type="OrthoDB" id="1448832at2"/>
<evidence type="ECO:0000313" key="2">
    <source>
        <dbReference type="Proteomes" id="UP000271339"/>
    </source>
</evidence>